<sequence>MKFKLFIILLFISLSFSFSKEFDFAYYAGGRFGYCSLELKLYKDSTYSFHEWNHMRNISDKGKWYKDKDNYILNSNKKTRWRNKGGKNSKKEYLFKKQKFIFIADTLKFIHKEKDAKTNFNEYYPMYKQHQ</sequence>
<feature type="signal peptide" evidence="1">
    <location>
        <begin position="1"/>
        <end position="19"/>
    </location>
</feature>
<feature type="chain" id="PRO_5019379532" description="Lipoprotein" evidence="1">
    <location>
        <begin position="20"/>
        <end position="131"/>
    </location>
</feature>
<evidence type="ECO:0008006" key="4">
    <source>
        <dbReference type="Google" id="ProtNLM"/>
    </source>
</evidence>
<comment type="caution">
    <text evidence="2">The sequence shown here is derived from an EMBL/GenBank/DDBJ whole genome shotgun (WGS) entry which is preliminary data.</text>
</comment>
<evidence type="ECO:0000313" key="3">
    <source>
        <dbReference type="Proteomes" id="UP000289775"/>
    </source>
</evidence>
<reference evidence="2 3" key="1">
    <citation type="submission" date="2014-12" db="EMBL/GenBank/DDBJ databases">
        <title>Genome sequence of Flavobacterium beibuense RSKm HC5.</title>
        <authorList>
            <person name="Kim J.F."/>
            <person name="Song J.Y."/>
            <person name="Kwak M.-J."/>
            <person name="Lee S.-W."/>
        </authorList>
    </citation>
    <scope>NUCLEOTIDE SEQUENCE [LARGE SCALE GENOMIC DNA]</scope>
    <source>
        <strain evidence="2 3">RSKm HC5</strain>
    </source>
</reference>
<dbReference type="RefSeq" id="WP_129749902.1">
    <property type="nucleotide sequence ID" value="NZ_JUIW01000002.1"/>
</dbReference>
<evidence type="ECO:0000313" key="2">
    <source>
        <dbReference type="EMBL" id="RYJ45104.1"/>
    </source>
</evidence>
<name>A0A444WHB4_9FLAO</name>
<dbReference type="Proteomes" id="UP000289775">
    <property type="component" value="Unassembled WGS sequence"/>
</dbReference>
<keyword evidence="1" id="KW-0732">Signal</keyword>
<organism evidence="2 3">
    <name type="scientific">Flavobacterium beibuense</name>
    <dbReference type="NCBI Taxonomy" id="657326"/>
    <lineage>
        <taxon>Bacteria</taxon>
        <taxon>Pseudomonadati</taxon>
        <taxon>Bacteroidota</taxon>
        <taxon>Flavobacteriia</taxon>
        <taxon>Flavobacteriales</taxon>
        <taxon>Flavobacteriaceae</taxon>
        <taxon>Flavobacterium</taxon>
    </lineage>
</organism>
<keyword evidence="3" id="KW-1185">Reference proteome</keyword>
<gene>
    <name evidence="2" type="ORF">NU09_0738</name>
</gene>
<dbReference type="EMBL" id="JUIW01000002">
    <property type="protein sequence ID" value="RYJ45104.1"/>
    <property type="molecule type" value="Genomic_DNA"/>
</dbReference>
<protein>
    <recommendedName>
        <fullName evidence="4">Lipoprotein</fullName>
    </recommendedName>
</protein>
<accession>A0A444WHB4</accession>
<dbReference type="AlphaFoldDB" id="A0A444WHB4"/>
<evidence type="ECO:0000256" key="1">
    <source>
        <dbReference type="SAM" id="SignalP"/>
    </source>
</evidence>
<proteinExistence type="predicted"/>